<name>A0ABS1JXC9_9MICC</name>
<keyword evidence="1" id="KW-0812">Transmembrane</keyword>
<sequence>MRALFRLPRAAAVSGSTVLLAAAAHTAAGGSLPDPLIGAGLLALVLLPSVWLCGRKVSQAAMVAVLGVGQLTLHEAFNVLSQSSATVPTLGPTAGHVHVLAPLAAHAAGAAGHSEGTGMLLAHALATLATAILLARAEAALWALGDWLRPLVRMLALPALHPAPSVPAFTQVILARSRGVARLPTLRGPPPSCAA</sequence>
<evidence type="ECO:0000256" key="1">
    <source>
        <dbReference type="SAM" id="Phobius"/>
    </source>
</evidence>
<dbReference type="Proteomes" id="UP000639051">
    <property type="component" value="Unassembled WGS sequence"/>
</dbReference>
<evidence type="ECO:0000256" key="2">
    <source>
        <dbReference type="SAM" id="SignalP"/>
    </source>
</evidence>
<dbReference type="RefSeq" id="WP_189695102.1">
    <property type="nucleotide sequence ID" value="NZ_BNCM01000017.1"/>
</dbReference>
<keyword evidence="1" id="KW-1133">Transmembrane helix</keyword>
<gene>
    <name evidence="3" type="ORF">JJE72_00645</name>
</gene>
<proteinExistence type="predicted"/>
<feature type="signal peptide" evidence="2">
    <location>
        <begin position="1"/>
        <end position="21"/>
    </location>
</feature>
<feature type="transmembrane region" description="Helical" evidence="1">
    <location>
        <begin position="36"/>
        <end position="54"/>
    </location>
</feature>
<protein>
    <recommendedName>
        <fullName evidence="5">MFS transporter</fullName>
    </recommendedName>
</protein>
<feature type="chain" id="PRO_5047328757" description="MFS transporter" evidence="2">
    <location>
        <begin position="22"/>
        <end position="195"/>
    </location>
</feature>
<organism evidence="3 4">
    <name type="scientific">Sinomonas cellulolyticus</name>
    <dbReference type="NCBI Taxonomy" id="2801916"/>
    <lineage>
        <taxon>Bacteria</taxon>
        <taxon>Bacillati</taxon>
        <taxon>Actinomycetota</taxon>
        <taxon>Actinomycetes</taxon>
        <taxon>Micrococcales</taxon>
        <taxon>Micrococcaceae</taxon>
        <taxon>Sinomonas</taxon>
    </lineage>
</organism>
<keyword evidence="1" id="KW-0472">Membrane</keyword>
<dbReference type="EMBL" id="JAERRC010000002">
    <property type="protein sequence ID" value="MBL0704011.1"/>
    <property type="molecule type" value="Genomic_DNA"/>
</dbReference>
<keyword evidence="2" id="KW-0732">Signal</keyword>
<evidence type="ECO:0000313" key="3">
    <source>
        <dbReference type="EMBL" id="MBL0704011.1"/>
    </source>
</evidence>
<keyword evidence="4" id="KW-1185">Reference proteome</keyword>
<accession>A0ABS1JXC9</accession>
<evidence type="ECO:0000313" key="4">
    <source>
        <dbReference type="Proteomes" id="UP000639051"/>
    </source>
</evidence>
<reference evidence="3 4" key="1">
    <citation type="submission" date="2021-01" db="EMBL/GenBank/DDBJ databases">
        <title>Genome public.</title>
        <authorList>
            <person name="Liu C."/>
            <person name="Sun Q."/>
        </authorList>
    </citation>
    <scope>NUCLEOTIDE SEQUENCE [LARGE SCALE GENOMIC DNA]</scope>
    <source>
        <strain evidence="3 4">JC656</strain>
    </source>
</reference>
<evidence type="ECO:0008006" key="5">
    <source>
        <dbReference type="Google" id="ProtNLM"/>
    </source>
</evidence>
<comment type="caution">
    <text evidence="3">The sequence shown here is derived from an EMBL/GenBank/DDBJ whole genome shotgun (WGS) entry which is preliminary data.</text>
</comment>